<dbReference type="Pfam" id="PF09388">
    <property type="entry name" value="SpoOE-like"/>
    <property type="match status" value="1"/>
</dbReference>
<sequence>MSKEELLLKKIEEVRSLMHQLVSEKSALVDPELVKLSQKLDILLNEYNSFIRRDKKKL</sequence>
<name>A0ABT4D7N6_9CLOT</name>
<dbReference type="Proteomes" id="UP001144612">
    <property type="component" value="Unassembled WGS sequence"/>
</dbReference>
<evidence type="ECO:0000313" key="1">
    <source>
        <dbReference type="EMBL" id="MCY6958307.1"/>
    </source>
</evidence>
<dbReference type="Gene3D" id="4.10.280.10">
    <property type="entry name" value="Helix-loop-helix DNA-binding domain"/>
    <property type="match status" value="1"/>
</dbReference>
<dbReference type="EMBL" id="JAPQFJ010000005">
    <property type="protein sequence ID" value="MCY6958307.1"/>
    <property type="molecule type" value="Genomic_DNA"/>
</dbReference>
<reference evidence="1" key="1">
    <citation type="submission" date="2022-12" db="EMBL/GenBank/DDBJ databases">
        <title>Clostridium sp. nov., isolated from industrial wastewater.</title>
        <authorList>
            <person name="Jiayan W."/>
        </authorList>
    </citation>
    <scope>NUCLEOTIDE SEQUENCE</scope>
    <source>
        <strain evidence="1">ZC22-4</strain>
    </source>
</reference>
<evidence type="ECO:0000313" key="2">
    <source>
        <dbReference type="Proteomes" id="UP001144612"/>
    </source>
</evidence>
<dbReference type="InterPro" id="IPR037208">
    <property type="entry name" value="Spo0E-like_sf"/>
</dbReference>
<organism evidence="1 2">
    <name type="scientific">Clostridium brassicae</name>
    <dbReference type="NCBI Taxonomy" id="2999072"/>
    <lineage>
        <taxon>Bacteria</taxon>
        <taxon>Bacillati</taxon>
        <taxon>Bacillota</taxon>
        <taxon>Clostridia</taxon>
        <taxon>Eubacteriales</taxon>
        <taxon>Clostridiaceae</taxon>
        <taxon>Clostridium</taxon>
    </lineage>
</organism>
<dbReference type="InterPro" id="IPR018540">
    <property type="entry name" value="Spo0E-like"/>
</dbReference>
<protein>
    <submittedName>
        <fullName evidence="1">Aspartyl-phosphate phosphatase Spo0E family protein</fullName>
    </submittedName>
</protein>
<comment type="caution">
    <text evidence="1">The sequence shown here is derived from an EMBL/GenBank/DDBJ whole genome shotgun (WGS) entry which is preliminary data.</text>
</comment>
<dbReference type="SUPFAM" id="SSF140500">
    <property type="entry name" value="BAS1536-like"/>
    <property type="match status" value="1"/>
</dbReference>
<dbReference type="RefSeq" id="WP_268060721.1">
    <property type="nucleotide sequence ID" value="NZ_JAPQFJ010000005.1"/>
</dbReference>
<gene>
    <name evidence="1" type="ORF">OW729_06790</name>
</gene>
<dbReference type="InterPro" id="IPR036638">
    <property type="entry name" value="HLH_DNA-bd_sf"/>
</dbReference>
<keyword evidence="2" id="KW-1185">Reference proteome</keyword>
<accession>A0ABT4D7N6</accession>
<proteinExistence type="predicted"/>